<dbReference type="SUPFAM" id="SSF102886">
    <property type="entry name" value="Coproporphyrinogen III oxidase"/>
    <property type="match status" value="1"/>
</dbReference>
<dbReference type="PANTHER" id="PTHR10755:SF3">
    <property type="entry name" value="COPROPORPHYRINOGEN OXIDASE"/>
    <property type="match status" value="1"/>
</dbReference>
<dbReference type="EMBL" id="BRXY01000230">
    <property type="protein sequence ID" value="GMH79052.1"/>
    <property type="molecule type" value="Genomic_DNA"/>
</dbReference>
<dbReference type="GO" id="GO:0005737">
    <property type="term" value="C:cytoplasm"/>
    <property type="evidence" value="ECO:0007669"/>
    <property type="project" value="TreeGrafter"/>
</dbReference>
<sequence length="294" mass="33510">MIERVQTSIISQIESLETSKFTDDPWSTSSNSYGRTRVITDGTIIEKGAVSVSVIPLSNLSTSRASTISERGVEVCEGSEYAAAALSLVLHTRSPIIPTFRSDVRIFSLITDGVVTRSWLGGGCDLTPYYIFDDDVEEFHGMLKGLCDRNGRDYEEYKKGCDDYFYLPARKEHRGVGGIFFDDLEFNSSTFKFVEELAEMWMPSWLDTIVERRKGQEWTEEQRDWQLIRRGRYLEFNLLYDRGVKFGLATENPRVEGILVSAPPLVKWAYNHKVAAGSEEERLQKILETPRAWA</sequence>
<protein>
    <recommendedName>
        <fullName evidence="3">Coproporphyrinogen oxidase</fullName>
    </recommendedName>
</protein>
<evidence type="ECO:0000313" key="1">
    <source>
        <dbReference type="EMBL" id="GMH79052.1"/>
    </source>
</evidence>
<name>A0A9W7EHN0_9STRA</name>
<dbReference type="AlphaFoldDB" id="A0A9W7EHN0"/>
<gene>
    <name evidence="1" type="ORF">TrST_g1183</name>
</gene>
<dbReference type="InterPro" id="IPR036406">
    <property type="entry name" value="Coprogen_oxidase_aer_sf"/>
</dbReference>
<dbReference type="Gene3D" id="3.40.1500.10">
    <property type="entry name" value="Coproporphyrinogen III oxidase, aerobic"/>
    <property type="match status" value="1"/>
</dbReference>
<keyword evidence="2" id="KW-1185">Reference proteome</keyword>
<organism evidence="1 2">
    <name type="scientific">Triparma strigata</name>
    <dbReference type="NCBI Taxonomy" id="1606541"/>
    <lineage>
        <taxon>Eukaryota</taxon>
        <taxon>Sar</taxon>
        <taxon>Stramenopiles</taxon>
        <taxon>Ochrophyta</taxon>
        <taxon>Bolidophyceae</taxon>
        <taxon>Parmales</taxon>
        <taxon>Triparmaceae</taxon>
        <taxon>Triparma</taxon>
    </lineage>
</organism>
<dbReference type="PIRSF" id="PIRSF000166">
    <property type="entry name" value="Coproporphyri_ox"/>
    <property type="match status" value="1"/>
</dbReference>
<dbReference type="Pfam" id="PF01218">
    <property type="entry name" value="Coprogen_oxidas"/>
    <property type="match status" value="1"/>
</dbReference>
<dbReference type="GO" id="GO:0004109">
    <property type="term" value="F:coproporphyrinogen oxidase activity"/>
    <property type="evidence" value="ECO:0007669"/>
    <property type="project" value="InterPro"/>
</dbReference>
<reference evidence="2" key="1">
    <citation type="journal article" date="2023" name="Commun. Biol.">
        <title>Genome analysis of Parmales, the sister group of diatoms, reveals the evolutionary specialization of diatoms from phago-mixotrophs to photoautotrophs.</title>
        <authorList>
            <person name="Ban H."/>
            <person name="Sato S."/>
            <person name="Yoshikawa S."/>
            <person name="Yamada K."/>
            <person name="Nakamura Y."/>
            <person name="Ichinomiya M."/>
            <person name="Sato N."/>
            <person name="Blanc-Mathieu R."/>
            <person name="Endo H."/>
            <person name="Kuwata A."/>
            <person name="Ogata H."/>
        </authorList>
    </citation>
    <scope>NUCLEOTIDE SEQUENCE [LARGE SCALE GENOMIC DNA]</scope>
    <source>
        <strain evidence="2">NIES 3701</strain>
    </source>
</reference>
<dbReference type="OrthoDB" id="15318at2759"/>
<comment type="caution">
    <text evidence="1">The sequence shown here is derived from an EMBL/GenBank/DDBJ whole genome shotgun (WGS) entry which is preliminary data.</text>
</comment>
<dbReference type="GO" id="GO:0006782">
    <property type="term" value="P:protoporphyrinogen IX biosynthetic process"/>
    <property type="evidence" value="ECO:0007669"/>
    <property type="project" value="TreeGrafter"/>
</dbReference>
<accession>A0A9W7EHN0</accession>
<dbReference type="PRINTS" id="PR00073">
    <property type="entry name" value="COPRGNOXDASE"/>
</dbReference>
<dbReference type="Proteomes" id="UP001165085">
    <property type="component" value="Unassembled WGS sequence"/>
</dbReference>
<evidence type="ECO:0000313" key="2">
    <source>
        <dbReference type="Proteomes" id="UP001165085"/>
    </source>
</evidence>
<dbReference type="PANTHER" id="PTHR10755">
    <property type="entry name" value="COPROPORPHYRINOGEN III OXIDASE, MITOCHONDRIAL"/>
    <property type="match status" value="1"/>
</dbReference>
<dbReference type="InterPro" id="IPR001260">
    <property type="entry name" value="Coprogen_oxidase_aer"/>
</dbReference>
<proteinExistence type="predicted"/>
<evidence type="ECO:0008006" key="3">
    <source>
        <dbReference type="Google" id="ProtNLM"/>
    </source>
</evidence>